<dbReference type="Gene3D" id="3.80.10.10">
    <property type="entry name" value="Ribonuclease Inhibitor"/>
    <property type="match status" value="3"/>
</dbReference>
<dbReference type="STRING" id="888268.A0A1E5VLL0"/>
<feature type="domain" description="R13L1/DRL21-like LRR repeat region" evidence="1">
    <location>
        <begin position="34"/>
        <end position="151"/>
    </location>
</feature>
<evidence type="ECO:0000313" key="3">
    <source>
        <dbReference type="Proteomes" id="UP000095767"/>
    </source>
</evidence>
<dbReference type="Pfam" id="PF25019">
    <property type="entry name" value="LRR_R13L1-DRL21"/>
    <property type="match status" value="1"/>
</dbReference>
<sequence>MIQHFVRFKGFGQLMELQELDSFIARKGQGFMVRELMNMRELTGRLCIRVIENVRSKEEAMEARLMYKKHLGALELEGRKVQKFALEGLQPHPNIQELTIKFYHDQDFAHWVLQPDNLANLLHVNLESCRALSTLPPLGHLPFLKLLSLRKLPSITHIDGTSFGCFPSLEELEFHWMGKWEQWTKPNVAAVVQSHGPPLFLGRLKKLHLAYCSLLRQLPRFPYLSTLKELKISEPGNYILELPTCLPVLACLTTFKIEYCHHSVVLSPHKFRSLENLELIKCERLRLADGFQGFGNLRSSRVEGCPQLLSVTADSVMAGLGQELHDKQQQQQQGANLLTHLRTDDSLITGDYFRKMENLPSLRELYLHDTLNDKHFSEVQELWFQQLTSLEVLYIHGSIVLQCLPSSLSALPSIKKIALCRLQNLISLPSNLQEFHIEQCDPELRNRVSKDRPDWPKVAHVPYNTS</sequence>
<organism evidence="2 3">
    <name type="scientific">Dichanthelium oligosanthes</name>
    <dbReference type="NCBI Taxonomy" id="888268"/>
    <lineage>
        <taxon>Eukaryota</taxon>
        <taxon>Viridiplantae</taxon>
        <taxon>Streptophyta</taxon>
        <taxon>Embryophyta</taxon>
        <taxon>Tracheophyta</taxon>
        <taxon>Spermatophyta</taxon>
        <taxon>Magnoliopsida</taxon>
        <taxon>Liliopsida</taxon>
        <taxon>Poales</taxon>
        <taxon>Poaceae</taxon>
        <taxon>PACMAD clade</taxon>
        <taxon>Panicoideae</taxon>
        <taxon>Panicodae</taxon>
        <taxon>Paniceae</taxon>
        <taxon>Dichantheliinae</taxon>
        <taxon>Dichanthelium</taxon>
    </lineage>
</organism>
<name>A0A1E5VLL0_9POAL</name>
<dbReference type="SUPFAM" id="SSF52058">
    <property type="entry name" value="L domain-like"/>
    <property type="match status" value="1"/>
</dbReference>
<dbReference type="EMBL" id="LWDX02035689">
    <property type="protein sequence ID" value="OEL26025.1"/>
    <property type="molecule type" value="Genomic_DNA"/>
</dbReference>
<dbReference type="PANTHER" id="PTHR47186">
    <property type="entry name" value="LEUCINE-RICH REPEAT-CONTAINING PROTEIN 57"/>
    <property type="match status" value="1"/>
</dbReference>
<keyword evidence="3" id="KW-1185">Reference proteome</keyword>
<comment type="caution">
    <text evidence="2">The sequence shown here is derived from an EMBL/GenBank/DDBJ whole genome shotgun (WGS) entry which is preliminary data.</text>
</comment>
<protein>
    <recommendedName>
        <fullName evidence="1">R13L1/DRL21-like LRR repeat region domain-containing protein</fullName>
    </recommendedName>
</protein>
<dbReference type="InterPro" id="IPR032675">
    <property type="entry name" value="LRR_dom_sf"/>
</dbReference>
<evidence type="ECO:0000259" key="1">
    <source>
        <dbReference type="Pfam" id="PF25019"/>
    </source>
</evidence>
<dbReference type="AlphaFoldDB" id="A0A1E5VLL0"/>
<dbReference type="Proteomes" id="UP000095767">
    <property type="component" value="Unassembled WGS sequence"/>
</dbReference>
<proteinExistence type="predicted"/>
<dbReference type="PANTHER" id="PTHR47186:SF41">
    <property type="entry name" value="OS12G0131701 PROTEIN"/>
    <property type="match status" value="1"/>
</dbReference>
<evidence type="ECO:0000313" key="2">
    <source>
        <dbReference type="EMBL" id="OEL26025.1"/>
    </source>
</evidence>
<dbReference type="OrthoDB" id="741849at2759"/>
<accession>A0A1E5VLL0</accession>
<dbReference type="InterPro" id="IPR056789">
    <property type="entry name" value="LRR_R13L1-DRL21"/>
</dbReference>
<reference evidence="2 3" key="1">
    <citation type="submission" date="2016-09" db="EMBL/GenBank/DDBJ databases">
        <title>The draft genome of Dichanthelium oligosanthes: A C3 panicoid grass species.</title>
        <authorList>
            <person name="Studer A.J."/>
            <person name="Schnable J.C."/>
            <person name="Brutnell T.P."/>
        </authorList>
    </citation>
    <scope>NUCLEOTIDE SEQUENCE [LARGE SCALE GENOMIC DNA]</scope>
    <source>
        <strain evidence="3">cv. Kellogg 1175</strain>
        <tissue evidence="2">Leaf</tissue>
    </source>
</reference>
<gene>
    <name evidence="2" type="ORF">BAE44_0012958</name>
</gene>